<dbReference type="EMBL" id="BRXY01000036">
    <property type="protein sequence ID" value="GMH55855.1"/>
    <property type="molecule type" value="Genomic_DNA"/>
</dbReference>
<comment type="similarity">
    <text evidence="1">Belongs to the ATP-dependent AMP-binding enzyme family.</text>
</comment>
<accession>A0A9W6ZTV9</accession>
<evidence type="ECO:0000256" key="1">
    <source>
        <dbReference type="ARBA" id="ARBA00006432"/>
    </source>
</evidence>
<keyword evidence="7" id="KW-0812">Transmembrane</keyword>
<feature type="region of interest" description="Disordered" evidence="6">
    <location>
        <begin position="11"/>
        <end position="32"/>
    </location>
</feature>
<protein>
    <recommendedName>
        <fullName evidence="8">AMP-dependent synthetase/ligase domain-containing protein</fullName>
    </recommendedName>
</protein>
<keyword evidence="7" id="KW-1133">Transmembrane helix</keyword>
<evidence type="ECO:0000256" key="6">
    <source>
        <dbReference type="SAM" id="MobiDB-lite"/>
    </source>
</evidence>
<keyword evidence="10" id="KW-1185">Reference proteome</keyword>
<name>A0A9W6ZTV9_9STRA</name>
<dbReference type="InterPro" id="IPR000873">
    <property type="entry name" value="AMP-dep_synth/lig_dom"/>
</dbReference>
<dbReference type="Pfam" id="PF00501">
    <property type="entry name" value="AMP-binding"/>
    <property type="match status" value="1"/>
</dbReference>
<dbReference type="OrthoDB" id="1700726at2759"/>
<feature type="domain" description="AMP-dependent synthetase/ligase" evidence="8">
    <location>
        <begin position="151"/>
        <end position="583"/>
    </location>
</feature>
<evidence type="ECO:0000256" key="4">
    <source>
        <dbReference type="ARBA" id="ARBA00022840"/>
    </source>
</evidence>
<keyword evidence="4" id="KW-0067">ATP-binding</keyword>
<dbReference type="Gene3D" id="3.40.50.12780">
    <property type="entry name" value="N-terminal domain of ligase-like"/>
    <property type="match status" value="1"/>
</dbReference>
<proteinExistence type="inferred from homology"/>
<evidence type="ECO:0000313" key="10">
    <source>
        <dbReference type="Proteomes" id="UP001165085"/>
    </source>
</evidence>
<evidence type="ECO:0000256" key="3">
    <source>
        <dbReference type="ARBA" id="ARBA00022741"/>
    </source>
</evidence>
<dbReference type="PANTHER" id="PTHR43272">
    <property type="entry name" value="LONG-CHAIN-FATTY-ACID--COA LIGASE"/>
    <property type="match status" value="1"/>
</dbReference>
<sequence>MATASSDIKINIPEDPKKEPLIADSSTQAPPKGPNPVVAAITGLLGLLIKLPFWILLFSLDFVGTIITFGWVNALIYQISKGKVRAVPVNDEVSHRWNIKAAKEGLATTPFEGIHTIYALAKRSFETYPEVRCMGTREFLGQHNAKQKHFGETIWRTYAEVGVLANKFGAGLRGVGLVPAAKTTTLKQLETPCSLAIFENTCSEWQIAAQGAFTQSMIVTTIYATLGIDAVIDAVQECKIRAMLCNKTNVKLLMSRIKEMPTLKFIIYTNDMVAPGDNTAIPADANGVKIISFKDFCDTADTAKFPPTPPEAETCAVIMYTSGSTGKPKGVVVTHANLLATSAGAIDALGVRMGKEVYLGYLPLAHILELMAEFGMIGFGCTICYADPKTLTATGAYPIGALEQYAPTIMAGVPKIWDVIKKGVQAKFAAAPPIAQFLVNTAFAAKTFAISVGLDTPFFNLLVFRKLKKAVGGNLRIALSGGGPLNTEVQIFVRTAFGCPLFQGYGLTETCAGLSVQDPSDLRCGIAGVPISACEVKLESCPDITDKNKNPYLISDRVDTAGNKVYGRGEVLVRGNNITKGYYMMEEKTKEEWEEDGFFHTGDIGQFMSDGSIRIVDRKKNLVKLKGGEYIAIENMEMCYGNSSFVDAIGGGICCYGDADMDRPVALMQLNEPVTMAWAKKNGISGDFNAVKDSTALYKAVLADLIKEGLSGGLSNLEKLKGVCFLTDPWTPENGCLTAANKLQRREVISVHEAEFLAVKQKGIFN</sequence>
<reference evidence="10" key="1">
    <citation type="journal article" date="2023" name="Commun. Biol.">
        <title>Genome analysis of Parmales, the sister group of diatoms, reveals the evolutionary specialization of diatoms from phago-mixotrophs to photoautotrophs.</title>
        <authorList>
            <person name="Ban H."/>
            <person name="Sato S."/>
            <person name="Yoshikawa S."/>
            <person name="Yamada K."/>
            <person name="Nakamura Y."/>
            <person name="Ichinomiya M."/>
            <person name="Sato N."/>
            <person name="Blanc-Mathieu R."/>
            <person name="Endo H."/>
            <person name="Kuwata A."/>
            <person name="Ogata H."/>
        </authorList>
    </citation>
    <scope>NUCLEOTIDE SEQUENCE [LARGE SCALE GENOMIC DNA]</scope>
    <source>
        <strain evidence="10">NIES 3701</strain>
    </source>
</reference>
<evidence type="ECO:0000259" key="8">
    <source>
        <dbReference type="Pfam" id="PF00501"/>
    </source>
</evidence>
<dbReference type="AlphaFoldDB" id="A0A9W6ZTV9"/>
<gene>
    <name evidence="9" type="ORF">TrST_g2443</name>
</gene>
<keyword evidence="2" id="KW-0436">Ligase</keyword>
<dbReference type="SUPFAM" id="SSF56801">
    <property type="entry name" value="Acetyl-CoA synthetase-like"/>
    <property type="match status" value="1"/>
</dbReference>
<dbReference type="GO" id="GO:0016020">
    <property type="term" value="C:membrane"/>
    <property type="evidence" value="ECO:0007669"/>
    <property type="project" value="TreeGrafter"/>
</dbReference>
<organism evidence="9 10">
    <name type="scientific">Triparma strigata</name>
    <dbReference type="NCBI Taxonomy" id="1606541"/>
    <lineage>
        <taxon>Eukaryota</taxon>
        <taxon>Sar</taxon>
        <taxon>Stramenopiles</taxon>
        <taxon>Ochrophyta</taxon>
        <taxon>Bolidophyceae</taxon>
        <taxon>Parmales</taxon>
        <taxon>Triparmaceae</taxon>
        <taxon>Triparma</taxon>
    </lineage>
</organism>
<dbReference type="PROSITE" id="PS00455">
    <property type="entry name" value="AMP_BINDING"/>
    <property type="match status" value="1"/>
</dbReference>
<evidence type="ECO:0000313" key="9">
    <source>
        <dbReference type="EMBL" id="GMH55855.1"/>
    </source>
</evidence>
<dbReference type="GO" id="GO:0005524">
    <property type="term" value="F:ATP binding"/>
    <property type="evidence" value="ECO:0007669"/>
    <property type="project" value="UniProtKB-KW"/>
</dbReference>
<keyword evidence="3" id="KW-0547">Nucleotide-binding</keyword>
<dbReference type="InterPro" id="IPR042099">
    <property type="entry name" value="ANL_N_sf"/>
</dbReference>
<comment type="catalytic activity">
    <reaction evidence="5">
        <text>a long-chain fatty acid + ATP + CoA = a long-chain fatty acyl-CoA + AMP + diphosphate</text>
        <dbReference type="Rhea" id="RHEA:15421"/>
        <dbReference type="ChEBI" id="CHEBI:30616"/>
        <dbReference type="ChEBI" id="CHEBI:33019"/>
        <dbReference type="ChEBI" id="CHEBI:57287"/>
        <dbReference type="ChEBI" id="CHEBI:57560"/>
        <dbReference type="ChEBI" id="CHEBI:83139"/>
        <dbReference type="ChEBI" id="CHEBI:456215"/>
        <dbReference type="EC" id="6.2.1.3"/>
    </reaction>
</comment>
<dbReference type="InterPro" id="IPR020845">
    <property type="entry name" value="AMP-binding_CS"/>
</dbReference>
<dbReference type="GO" id="GO:0005783">
    <property type="term" value="C:endoplasmic reticulum"/>
    <property type="evidence" value="ECO:0007669"/>
    <property type="project" value="TreeGrafter"/>
</dbReference>
<dbReference type="PANTHER" id="PTHR43272:SF83">
    <property type="entry name" value="ACYL-COA SYNTHETASE LONG-CHAIN, ISOFORM J"/>
    <property type="match status" value="1"/>
</dbReference>
<keyword evidence="7" id="KW-0472">Membrane</keyword>
<feature type="compositionally biased region" description="Basic and acidic residues" evidence="6">
    <location>
        <begin position="12"/>
        <end position="21"/>
    </location>
</feature>
<evidence type="ECO:0000256" key="5">
    <source>
        <dbReference type="ARBA" id="ARBA00036813"/>
    </source>
</evidence>
<dbReference type="GO" id="GO:0004467">
    <property type="term" value="F:long-chain fatty acid-CoA ligase activity"/>
    <property type="evidence" value="ECO:0007669"/>
    <property type="project" value="UniProtKB-EC"/>
</dbReference>
<evidence type="ECO:0000256" key="7">
    <source>
        <dbReference type="SAM" id="Phobius"/>
    </source>
</evidence>
<evidence type="ECO:0000256" key="2">
    <source>
        <dbReference type="ARBA" id="ARBA00022598"/>
    </source>
</evidence>
<feature type="transmembrane region" description="Helical" evidence="7">
    <location>
        <begin position="53"/>
        <end position="76"/>
    </location>
</feature>
<comment type="caution">
    <text evidence="9">The sequence shown here is derived from an EMBL/GenBank/DDBJ whole genome shotgun (WGS) entry which is preliminary data.</text>
</comment>
<dbReference type="Proteomes" id="UP001165085">
    <property type="component" value="Unassembled WGS sequence"/>
</dbReference>